<feature type="DNA-binding region" description="H-T-H motif" evidence="2">
    <location>
        <begin position="26"/>
        <end position="45"/>
    </location>
</feature>
<dbReference type="InterPro" id="IPR009057">
    <property type="entry name" value="Homeodomain-like_sf"/>
</dbReference>
<proteinExistence type="predicted"/>
<dbReference type="eggNOG" id="COG1309">
    <property type="taxonomic scope" value="Bacteria"/>
</dbReference>
<gene>
    <name evidence="4" type="ORF">SAMN05414137_108177</name>
</gene>
<evidence type="ECO:0000313" key="4">
    <source>
        <dbReference type="EMBL" id="SEL40489.1"/>
    </source>
</evidence>
<dbReference type="GO" id="GO:0003700">
    <property type="term" value="F:DNA-binding transcription factor activity"/>
    <property type="evidence" value="ECO:0007669"/>
    <property type="project" value="TreeGrafter"/>
</dbReference>
<dbReference type="Pfam" id="PF17932">
    <property type="entry name" value="TetR_C_24"/>
    <property type="match status" value="1"/>
</dbReference>
<evidence type="ECO:0000256" key="1">
    <source>
        <dbReference type="ARBA" id="ARBA00023125"/>
    </source>
</evidence>
<evidence type="ECO:0000313" key="5">
    <source>
        <dbReference type="Proteomes" id="UP000183015"/>
    </source>
</evidence>
<sequence>MRPAGQNALLEAARQEFAERGFGSASIRNIAARAGMSLSAMYHYYSGKQELLHALLDEGMDRYFASVDAELQAVGGVDAAPADRLGAVVAATTRFRAEHAARSNILLLEERSLEPERLERYSRRQADATSLFRDPIEAGITAGEFHTPYPDEARRGVIAMCNAVAQWWRADGPLTLDALVDRHVELALTLVEYRPRRSFAARGRA</sequence>
<dbReference type="GO" id="GO:0000976">
    <property type="term" value="F:transcription cis-regulatory region binding"/>
    <property type="evidence" value="ECO:0007669"/>
    <property type="project" value="TreeGrafter"/>
</dbReference>
<dbReference type="AlphaFoldDB" id="A0A1H7PY38"/>
<keyword evidence="5" id="KW-1185">Reference proteome</keyword>
<dbReference type="Pfam" id="PF00440">
    <property type="entry name" value="TetR_N"/>
    <property type="match status" value="1"/>
</dbReference>
<evidence type="ECO:0000259" key="3">
    <source>
        <dbReference type="PROSITE" id="PS50977"/>
    </source>
</evidence>
<name>A0A1H7PY38_STRJI</name>
<dbReference type="PRINTS" id="PR00455">
    <property type="entry name" value="HTHTETR"/>
</dbReference>
<dbReference type="PROSITE" id="PS50977">
    <property type="entry name" value="HTH_TETR_2"/>
    <property type="match status" value="1"/>
</dbReference>
<accession>A0A1H7PY38</accession>
<dbReference type="Gene3D" id="1.10.357.10">
    <property type="entry name" value="Tetracycline Repressor, domain 2"/>
    <property type="match status" value="1"/>
</dbReference>
<feature type="domain" description="HTH tetR-type" evidence="3">
    <location>
        <begin position="3"/>
        <end position="63"/>
    </location>
</feature>
<organism evidence="4 5">
    <name type="scientific">Streptacidiphilus jiangxiensis</name>
    <dbReference type="NCBI Taxonomy" id="235985"/>
    <lineage>
        <taxon>Bacteria</taxon>
        <taxon>Bacillati</taxon>
        <taxon>Actinomycetota</taxon>
        <taxon>Actinomycetes</taxon>
        <taxon>Kitasatosporales</taxon>
        <taxon>Streptomycetaceae</taxon>
        <taxon>Streptacidiphilus</taxon>
    </lineage>
</organism>
<dbReference type="PANTHER" id="PTHR30055">
    <property type="entry name" value="HTH-TYPE TRANSCRIPTIONAL REGULATOR RUTR"/>
    <property type="match status" value="1"/>
</dbReference>
<dbReference type="InterPro" id="IPR041490">
    <property type="entry name" value="KstR2_TetR_C"/>
</dbReference>
<evidence type="ECO:0000256" key="2">
    <source>
        <dbReference type="PROSITE-ProRule" id="PRU00335"/>
    </source>
</evidence>
<keyword evidence="1 2" id="KW-0238">DNA-binding</keyword>
<dbReference type="EMBL" id="FOAZ01000008">
    <property type="protein sequence ID" value="SEL40489.1"/>
    <property type="molecule type" value="Genomic_DNA"/>
</dbReference>
<reference evidence="5" key="1">
    <citation type="submission" date="2016-10" db="EMBL/GenBank/DDBJ databases">
        <authorList>
            <person name="Varghese N."/>
        </authorList>
    </citation>
    <scope>NUCLEOTIDE SEQUENCE [LARGE SCALE GENOMIC DNA]</scope>
    <source>
        <strain evidence="5">DSM 45096 / BCRC 16803 / CGMCC 4.1857 / CIP 109030 / JCM 12277 / KCTC 19219 / NBRC 100920 / 33214</strain>
    </source>
</reference>
<dbReference type="SUPFAM" id="SSF46689">
    <property type="entry name" value="Homeodomain-like"/>
    <property type="match status" value="1"/>
</dbReference>
<dbReference type="RefSeq" id="WP_042448006.1">
    <property type="nucleotide sequence ID" value="NZ_BBPN01000013.1"/>
</dbReference>
<dbReference type="InterPro" id="IPR001647">
    <property type="entry name" value="HTH_TetR"/>
</dbReference>
<dbReference type="InterPro" id="IPR050109">
    <property type="entry name" value="HTH-type_TetR-like_transc_reg"/>
</dbReference>
<dbReference type="SUPFAM" id="SSF48498">
    <property type="entry name" value="Tetracyclin repressor-like, C-terminal domain"/>
    <property type="match status" value="1"/>
</dbReference>
<dbReference type="Proteomes" id="UP000183015">
    <property type="component" value="Unassembled WGS sequence"/>
</dbReference>
<dbReference type="PANTHER" id="PTHR30055:SF237">
    <property type="entry name" value="TRANSCRIPTIONAL REPRESSOR MCE3R"/>
    <property type="match status" value="1"/>
</dbReference>
<dbReference type="STRING" id="235985.SAMN05414137_108177"/>
<dbReference type="InterPro" id="IPR036271">
    <property type="entry name" value="Tet_transcr_reg_TetR-rel_C_sf"/>
</dbReference>
<protein>
    <submittedName>
        <fullName evidence="4">DNA-binding transcriptional regulator, AcrR family</fullName>
    </submittedName>
</protein>